<keyword evidence="2" id="KW-0963">Cytoplasm</keyword>
<dbReference type="GO" id="GO:0019478">
    <property type="term" value="P:D-amino acid catabolic process"/>
    <property type="evidence" value="ECO:0007669"/>
    <property type="project" value="UniProtKB-UniRule"/>
</dbReference>
<protein>
    <recommendedName>
        <fullName evidence="2">D-aminoacyl-tRNA deacylase</fullName>
        <shortName evidence="2">DTD</shortName>
        <ecNumber evidence="2">3.1.1.96</ecNumber>
    </recommendedName>
    <alternativeName>
        <fullName evidence="2">Gly-tRNA(Ala) deacylase</fullName>
        <ecNumber evidence="2">3.1.1.-</ecNumber>
    </alternativeName>
</protein>
<dbReference type="PANTHER" id="PTHR10472">
    <property type="entry name" value="D-TYROSYL-TRNA TYR DEACYLASE"/>
    <property type="match status" value="1"/>
</dbReference>
<dbReference type="Gene3D" id="3.50.80.10">
    <property type="entry name" value="D-tyrosyl-tRNA(Tyr) deacylase"/>
    <property type="match status" value="1"/>
</dbReference>
<keyword evidence="4" id="KW-1185">Reference proteome</keyword>
<dbReference type="GO" id="GO:0051500">
    <property type="term" value="F:D-tyrosyl-tRNA(Tyr) deacylase activity"/>
    <property type="evidence" value="ECO:0007669"/>
    <property type="project" value="TreeGrafter"/>
</dbReference>
<dbReference type="SUPFAM" id="SSF69500">
    <property type="entry name" value="DTD-like"/>
    <property type="match status" value="1"/>
</dbReference>
<comment type="subcellular location">
    <subcellularLocation>
        <location evidence="2">Cytoplasm</location>
    </subcellularLocation>
</comment>
<evidence type="ECO:0000256" key="2">
    <source>
        <dbReference type="HAMAP-Rule" id="MF_00518"/>
    </source>
</evidence>
<dbReference type="EC" id="3.1.1.96" evidence="2"/>
<evidence type="ECO:0000313" key="4">
    <source>
        <dbReference type="Proteomes" id="UP000620133"/>
    </source>
</evidence>
<gene>
    <name evidence="2 3" type="primary">dtd</name>
    <name evidence="3" type="ORF">MPAN_008690</name>
</gene>
<dbReference type="Proteomes" id="UP000620133">
    <property type="component" value="Chromosome"/>
</dbReference>
<dbReference type="RefSeq" id="WP_176239819.1">
    <property type="nucleotide sequence ID" value="NZ_AP024412.1"/>
</dbReference>
<comment type="subunit">
    <text evidence="2">Homodimer.</text>
</comment>
<comment type="catalytic activity">
    <reaction evidence="2">
        <text>glycyl-tRNA(Ala) + H2O = tRNA(Ala) + glycine + H(+)</text>
        <dbReference type="Rhea" id="RHEA:53744"/>
        <dbReference type="Rhea" id="RHEA-COMP:9657"/>
        <dbReference type="Rhea" id="RHEA-COMP:13640"/>
        <dbReference type="ChEBI" id="CHEBI:15377"/>
        <dbReference type="ChEBI" id="CHEBI:15378"/>
        <dbReference type="ChEBI" id="CHEBI:57305"/>
        <dbReference type="ChEBI" id="CHEBI:78442"/>
        <dbReference type="ChEBI" id="CHEBI:78522"/>
    </reaction>
</comment>
<dbReference type="FunFam" id="3.50.80.10:FF:000001">
    <property type="entry name" value="D-aminoacyl-tRNA deacylase"/>
    <property type="match status" value="1"/>
</dbReference>
<comment type="catalytic activity">
    <reaction evidence="2">
        <text>a D-aminoacyl-tRNA + H2O = a tRNA + a D-alpha-amino acid + H(+)</text>
        <dbReference type="Rhea" id="RHEA:13953"/>
        <dbReference type="Rhea" id="RHEA-COMP:10123"/>
        <dbReference type="Rhea" id="RHEA-COMP:10124"/>
        <dbReference type="ChEBI" id="CHEBI:15377"/>
        <dbReference type="ChEBI" id="CHEBI:15378"/>
        <dbReference type="ChEBI" id="CHEBI:59871"/>
        <dbReference type="ChEBI" id="CHEBI:78442"/>
        <dbReference type="ChEBI" id="CHEBI:79333"/>
        <dbReference type="EC" id="3.1.1.96"/>
    </reaction>
</comment>
<dbReference type="PANTHER" id="PTHR10472:SF5">
    <property type="entry name" value="D-AMINOACYL-TRNA DEACYLASE 1"/>
    <property type="match status" value="1"/>
</dbReference>
<dbReference type="GO" id="GO:0043908">
    <property type="term" value="F:Ser(Gly)-tRNA(Ala) hydrolase activity"/>
    <property type="evidence" value="ECO:0007669"/>
    <property type="project" value="UniProtKB-UniRule"/>
</dbReference>
<dbReference type="AlphaFoldDB" id="A0A7U9TJA7"/>
<dbReference type="HAMAP" id="MF_00518">
    <property type="entry name" value="Deacylase_Dtd"/>
    <property type="match status" value="1"/>
</dbReference>
<dbReference type="InterPro" id="IPR003732">
    <property type="entry name" value="Daa-tRNA_deacyls_DTD"/>
</dbReference>
<sequence>MRVIVQRVKQASVEVKHKEVASISKGYLLYIGLSDTDNEKIVEKVATKVKNLRIFEDEHQKMNLSLKQVNGSILAVSQFTLYGDTKGNNRPSFIRAARPEVAKPLYESFIAHLKEEFDVKSGIFQEDMDILSVNDGPVTIIIEID</sequence>
<dbReference type="NCBIfam" id="TIGR00256">
    <property type="entry name" value="D-aminoacyl-tRNA deacylase"/>
    <property type="match status" value="1"/>
</dbReference>
<dbReference type="GO" id="GO:0005737">
    <property type="term" value="C:cytoplasm"/>
    <property type="evidence" value="ECO:0007669"/>
    <property type="project" value="UniProtKB-SubCell"/>
</dbReference>
<dbReference type="KEGG" id="manr:MPAN_008690"/>
<dbReference type="GO" id="GO:0000049">
    <property type="term" value="F:tRNA binding"/>
    <property type="evidence" value="ECO:0007669"/>
    <property type="project" value="UniProtKB-UniRule"/>
</dbReference>
<dbReference type="Pfam" id="PF02580">
    <property type="entry name" value="Tyr_Deacylase"/>
    <property type="match status" value="1"/>
</dbReference>
<organism evidence="3 4">
    <name type="scientific">Mariniplasma anaerobium</name>
    <dbReference type="NCBI Taxonomy" id="2735436"/>
    <lineage>
        <taxon>Bacteria</taxon>
        <taxon>Bacillati</taxon>
        <taxon>Mycoplasmatota</taxon>
        <taxon>Mollicutes</taxon>
        <taxon>Acholeplasmatales</taxon>
        <taxon>Acholeplasmataceae</taxon>
        <taxon>Mariniplasma</taxon>
    </lineage>
</organism>
<name>A0A7U9TJA7_9MOLU</name>
<keyword evidence="2" id="KW-0378">Hydrolase</keyword>
<keyword evidence="2" id="KW-0820">tRNA-binding</keyword>
<proteinExistence type="inferred from homology"/>
<keyword evidence="2" id="KW-0694">RNA-binding</keyword>
<dbReference type="EMBL" id="AP024412">
    <property type="protein sequence ID" value="BCR35976.1"/>
    <property type="molecule type" value="Genomic_DNA"/>
</dbReference>
<dbReference type="InterPro" id="IPR023509">
    <property type="entry name" value="DTD-like_sf"/>
</dbReference>
<evidence type="ECO:0000256" key="1">
    <source>
        <dbReference type="ARBA" id="ARBA00009673"/>
    </source>
</evidence>
<feature type="short sequence motif" description="Gly-cisPro motif, important for rejection of L-amino acids" evidence="2">
    <location>
        <begin position="136"/>
        <end position="137"/>
    </location>
</feature>
<accession>A0A7U9TJA7</accession>
<evidence type="ECO:0000313" key="3">
    <source>
        <dbReference type="EMBL" id="BCR35976.1"/>
    </source>
</evidence>
<comment type="similarity">
    <text evidence="1 2">Belongs to the DTD family.</text>
</comment>
<dbReference type="EC" id="3.1.1.-" evidence="2"/>
<reference evidence="3" key="1">
    <citation type="submission" date="2021-01" db="EMBL/GenBank/DDBJ databases">
        <title>Draft genome sequence of Acholeplasmataceae bacterium strain Mahy22.</title>
        <authorList>
            <person name="Watanabe M."/>
            <person name="Kojima H."/>
            <person name="Fukui M."/>
        </authorList>
    </citation>
    <scope>NUCLEOTIDE SEQUENCE</scope>
    <source>
        <strain evidence="3">Mahy22</strain>
    </source>
</reference>
<comment type="domain">
    <text evidence="2">A Gly-cisPro motif from one monomer fits into the active site of the other monomer to allow specific chiral rejection of L-amino acids.</text>
</comment>
<comment type="function">
    <text evidence="2">An aminoacyl-tRNA editing enzyme that deacylates mischarged D-aminoacyl-tRNAs. Also deacylates mischarged glycyl-tRNA(Ala), protecting cells against glycine mischarging by AlaRS. Acts via tRNA-based rather than protein-based catalysis; rejects L-amino acids rather than detecting D-amino acids in the active site. By recycling D-aminoacyl-tRNA to D-amino acids and free tRNA molecules, this enzyme counteracts the toxicity associated with the formation of D-aminoacyl-tRNA entities in vivo and helps enforce protein L-homochirality.</text>
</comment>
<dbReference type="GO" id="GO:0106026">
    <property type="term" value="F:Gly-tRNA(Ala) deacylase activity"/>
    <property type="evidence" value="ECO:0007669"/>
    <property type="project" value="UniProtKB-UniRule"/>
</dbReference>